<protein>
    <submittedName>
        <fullName evidence="2">GIY-YIG nuclease superfamily protein</fullName>
    </submittedName>
</protein>
<dbReference type="AlphaFoldDB" id="A0A1J5RLA7"/>
<dbReference type="InterPro" id="IPR035901">
    <property type="entry name" value="GIY-YIG_endonuc_sf"/>
</dbReference>
<gene>
    <name evidence="2" type="ORF">GALL_210430</name>
</gene>
<accession>A0A1J5RLA7</accession>
<name>A0A1J5RLA7_9ZZZZ</name>
<dbReference type="CDD" id="cd10456">
    <property type="entry name" value="GIY-YIG_UPF0213"/>
    <property type="match status" value="1"/>
</dbReference>
<dbReference type="InterPro" id="IPR050190">
    <property type="entry name" value="UPF0213_domain"/>
</dbReference>
<reference evidence="2" key="1">
    <citation type="submission" date="2016-10" db="EMBL/GenBank/DDBJ databases">
        <title>Sequence of Gallionella enrichment culture.</title>
        <authorList>
            <person name="Poehlein A."/>
            <person name="Muehling M."/>
            <person name="Daniel R."/>
        </authorList>
    </citation>
    <scope>NUCLEOTIDE SEQUENCE</scope>
</reference>
<comment type="caution">
    <text evidence="2">The sequence shown here is derived from an EMBL/GenBank/DDBJ whole genome shotgun (WGS) entry which is preliminary data.</text>
</comment>
<dbReference type="Gene3D" id="3.40.1440.10">
    <property type="entry name" value="GIY-YIG endonuclease"/>
    <property type="match status" value="1"/>
</dbReference>
<dbReference type="InterPro" id="IPR000305">
    <property type="entry name" value="GIY-YIG_endonuc"/>
</dbReference>
<organism evidence="2">
    <name type="scientific">mine drainage metagenome</name>
    <dbReference type="NCBI Taxonomy" id="410659"/>
    <lineage>
        <taxon>unclassified sequences</taxon>
        <taxon>metagenomes</taxon>
        <taxon>ecological metagenomes</taxon>
    </lineage>
</organism>
<dbReference type="PROSITE" id="PS50164">
    <property type="entry name" value="GIY_YIG"/>
    <property type="match status" value="1"/>
</dbReference>
<proteinExistence type="predicted"/>
<evidence type="ECO:0000259" key="1">
    <source>
        <dbReference type="PROSITE" id="PS50164"/>
    </source>
</evidence>
<sequence length="97" mass="11171">MFRVYILRCADGSYYTGHTDNLEARIGLHQSGECDGYTASRLPVELVWPQECGTREEALSAERQIKGWNRKKKEALMRGDWEEVSRLAQSKSQFRSS</sequence>
<feature type="domain" description="GIY-YIG" evidence="1">
    <location>
        <begin position="1"/>
        <end position="75"/>
    </location>
</feature>
<dbReference type="SUPFAM" id="SSF82771">
    <property type="entry name" value="GIY-YIG endonuclease"/>
    <property type="match status" value="1"/>
</dbReference>
<evidence type="ECO:0000313" key="2">
    <source>
        <dbReference type="EMBL" id="OIQ96976.1"/>
    </source>
</evidence>
<dbReference type="Pfam" id="PF01541">
    <property type="entry name" value="GIY-YIG"/>
    <property type="match status" value="1"/>
</dbReference>
<dbReference type="EMBL" id="MLJW01000140">
    <property type="protein sequence ID" value="OIQ96976.1"/>
    <property type="molecule type" value="Genomic_DNA"/>
</dbReference>
<dbReference type="PANTHER" id="PTHR34477:SF1">
    <property type="entry name" value="UPF0213 PROTEIN YHBQ"/>
    <property type="match status" value="1"/>
</dbReference>
<dbReference type="PANTHER" id="PTHR34477">
    <property type="entry name" value="UPF0213 PROTEIN YHBQ"/>
    <property type="match status" value="1"/>
</dbReference>